<evidence type="ECO:0000313" key="1">
    <source>
        <dbReference type="EMBL" id="MSS57204.1"/>
    </source>
</evidence>
<evidence type="ECO:0000313" key="2">
    <source>
        <dbReference type="Proteomes" id="UP000434241"/>
    </source>
</evidence>
<organism evidence="1 2">
    <name type="scientific">Holdemanella porci</name>
    <dbReference type="NCBI Taxonomy" id="2652276"/>
    <lineage>
        <taxon>Bacteria</taxon>
        <taxon>Bacillati</taxon>
        <taxon>Bacillota</taxon>
        <taxon>Erysipelotrichia</taxon>
        <taxon>Erysipelotrichales</taxon>
        <taxon>Erysipelotrichaceae</taxon>
        <taxon>Holdemanella</taxon>
    </lineage>
</organism>
<dbReference type="RefSeq" id="WP_154556732.1">
    <property type="nucleotide sequence ID" value="NZ_VUMR01000086.1"/>
</dbReference>
<dbReference type="AlphaFoldDB" id="A0A6N7VL39"/>
<dbReference type="GeneID" id="93159641"/>
<gene>
    <name evidence="1" type="ORF">FYJ55_10140</name>
</gene>
<dbReference type="Gene3D" id="3.40.1580.10">
    <property type="entry name" value="SMI1/KNR4-like"/>
    <property type="match status" value="1"/>
</dbReference>
<keyword evidence="2" id="KW-1185">Reference proteome</keyword>
<reference evidence="1 2" key="1">
    <citation type="submission" date="2019-08" db="EMBL/GenBank/DDBJ databases">
        <title>In-depth cultivation of the pig gut microbiome towards novel bacterial diversity and tailored functional studies.</title>
        <authorList>
            <person name="Wylensek D."/>
            <person name="Hitch T.C.A."/>
            <person name="Clavel T."/>
        </authorList>
    </citation>
    <scope>NUCLEOTIDE SEQUENCE [LARGE SCALE GENOMIC DNA]</scope>
    <source>
        <strain evidence="1 2">LKV-472-APC-3</strain>
    </source>
</reference>
<dbReference type="SUPFAM" id="SSF160631">
    <property type="entry name" value="SMI1/KNR4-like"/>
    <property type="match status" value="1"/>
</dbReference>
<comment type="caution">
    <text evidence="1">The sequence shown here is derived from an EMBL/GenBank/DDBJ whole genome shotgun (WGS) entry which is preliminary data.</text>
</comment>
<dbReference type="Proteomes" id="UP000434241">
    <property type="component" value="Unassembled WGS sequence"/>
</dbReference>
<proteinExistence type="predicted"/>
<protein>
    <submittedName>
        <fullName evidence="1">SMI1/KNR4 family protein</fullName>
    </submittedName>
</protein>
<dbReference type="Pfam" id="PF14567">
    <property type="entry name" value="SUKH_5"/>
    <property type="match status" value="1"/>
</dbReference>
<dbReference type="InterPro" id="IPR037883">
    <property type="entry name" value="Knr4/Smi1-like_sf"/>
</dbReference>
<dbReference type="EMBL" id="VUMR01000086">
    <property type="protein sequence ID" value="MSS57204.1"/>
    <property type="molecule type" value="Genomic_DNA"/>
</dbReference>
<sequence length="130" mass="14525">MSFVKQLKQDEDFVSMPKGAAEKEIIEAEEELGLSFSKEFISYTKEFGCASADGHEFLGVVRHKRLSVVEQTILAREEIPALPLSFYAVEISGDDGIIVFQDKDGKVYGASAQHKITKLADSLEEYLLDY</sequence>
<accession>A0A6N7VL39</accession>
<name>A0A6N7VL39_9FIRM</name>